<keyword evidence="4" id="KW-1185">Reference proteome</keyword>
<dbReference type="AlphaFoldDB" id="A0A1H2S2H6"/>
<sequence>MGAVRQPTPDVVAHRGASAHRAEHTRGAYELALEQGADALECDIRVSRDGHLVCVHDRRIDRTSSGRGVVSELTVAAMSEVDFGGWHQEPPESADDLVRGPAANPEHGVLLLDELLGLVRDTSRPVRLFIETKHPVRYGGLVERKLVALLARHGLATPADRENSPVLMMSFAQSAVRRFHEAAPGVPTVLLFDRFRDPLRSGVLPPWADLAGPGIRLLREDPGFVARAAALGRDTYCWTVDDPADVELCARAGVRFVATNAPASTRFHLAESDLAQFGSVTAK</sequence>
<dbReference type="PANTHER" id="PTHR46211:SF13">
    <property type="entry name" value="GLYCEROPHOSPHODIESTER PHOSPHODIESTERASE 1-RELATED"/>
    <property type="match status" value="1"/>
</dbReference>
<name>A0A1H2S2H6_9PSEU</name>
<dbReference type="EMBL" id="FNOK01000002">
    <property type="protein sequence ID" value="SDW25811.1"/>
    <property type="molecule type" value="Genomic_DNA"/>
</dbReference>
<dbReference type="PANTHER" id="PTHR46211">
    <property type="entry name" value="GLYCEROPHOSPHORYL DIESTER PHOSPHODIESTERASE"/>
    <property type="match status" value="1"/>
</dbReference>
<evidence type="ECO:0000259" key="2">
    <source>
        <dbReference type="PROSITE" id="PS51704"/>
    </source>
</evidence>
<dbReference type="SUPFAM" id="SSF51695">
    <property type="entry name" value="PLC-like phosphodiesterases"/>
    <property type="match status" value="1"/>
</dbReference>
<dbReference type="Pfam" id="PF03009">
    <property type="entry name" value="GDPD"/>
    <property type="match status" value="1"/>
</dbReference>
<dbReference type="InterPro" id="IPR030395">
    <property type="entry name" value="GP_PDE_dom"/>
</dbReference>
<dbReference type="Proteomes" id="UP000199529">
    <property type="component" value="Unassembled WGS sequence"/>
</dbReference>
<evidence type="ECO:0000313" key="3">
    <source>
        <dbReference type="EMBL" id="SDW25811.1"/>
    </source>
</evidence>
<evidence type="ECO:0000313" key="4">
    <source>
        <dbReference type="Proteomes" id="UP000199529"/>
    </source>
</evidence>
<dbReference type="STRING" id="418495.SAMN05216215_100286"/>
<feature type="domain" description="GP-PDE" evidence="2">
    <location>
        <begin position="9"/>
        <end position="269"/>
    </location>
</feature>
<dbReference type="GO" id="GO:0006629">
    <property type="term" value="P:lipid metabolic process"/>
    <property type="evidence" value="ECO:0007669"/>
    <property type="project" value="InterPro"/>
</dbReference>
<gene>
    <name evidence="3" type="ORF">SAMN05216215_100286</name>
</gene>
<reference evidence="4" key="1">
    <citation type="submission" date="2016-10" db="EMBL/GenBank/DDBJ databases">
        <authorList>
            <person name="Varghese N."/>
            <person name="Submissions S."/>
        </authorList>
    </citation>
    <scope>NUCLEOTIDE SEQUENCE [LARGE SCALE GENOMIC DNA]</scope>
    <source>
        <strain evidence="4">CGMCC 4.3530</strain>
    </source>
</reference>
<dbReference type="Gene3D" id="3.20.20.190">
    <property type="entry name" value="Phosphatidylinositol (PI) phosphodiesterase"/>
    <property type="match status" value="1"/>
</dbReference>
<dbReference type="PROSITE" id="PS51704">
    <property type="entry name" value="GP_PDE"/>
    <property type="match status" value="1"/>
</dbReference>
<dbReference type="InterPro" id="IPR017946">
    <property type="entry name" value="PLC-like_Pdiesterase_TIM-brl"/>
</dbReference>
<dbReference type="RefSeq" id="WP_177226226.1">
    <property type="nucleotide sequence ID" value="NZ_FNOK01000002.1"/>
</dbReference>
<proteinExistence type="predicted"/>
<accession>A0A1H2S2H6</accession>
<organism evidence="3 4">
    <name type="scientific">Saccharopolyspora shandongensis</name>
    <dbReference type="NCBI Taxonomy" id="418495"/>
    <lineage>
        <taxon>Bacteria</taxon>
        <taxon>Bacillati</taxon>
        <taxon>Actinomycetota</taxon>
        <taxon>Actinomycetes</taxon>
        <taxon>Pseudonocardiales</taxon>
        <taxon>Pseudonocardiaceae</taxon>
        <taxon>Saccharopolyspora</taxon>
    </lineage>
</organism>
<protein>
    <submittedName>
        <fullName evidence="3">Glycerophosphoryl diester phosphodiesterase</fullName>
    </submittedName>
</protein>
<feature type="region of interest" description="Disordered" evidence="1">
    <location>
        <begin position="1"/>
        <end position="20"/>
    </location>
</feature>
<evidence type="ECO:0000256" key="1">
    <source>
        <dbReference type="SAM" id="MobiDB-lite"/>
    </source>
</evidence>
<dbReference type="GO" id="GO:0008081">
    <property type="term" value="F:phosphoric diester hydrolase activity"/>
    <property type="evidence" value="ECO:0007669"/>
    <property type="project" value="InterPro"/>
</dbReference>